<dbReference type="Pfam" id="PF06935">
    <property type="entry name" value="DUF1284"/>
    <property type="match status" value="1"/>
</dbReference>
<organism evidence="1 2">
    <name type="scientific">Blautia acetigignens</name>
    <dbReference type="NCBI Taxonomy" id="2981783"/>
    <lineage>
        <taxon>Bacteria</taxon>
        <taxon>Bacillati</taxon>
        <taxon>Bacillota</taxon>
        <taxon>Clostridia</taxon>
        <taxon>Lachnospirales</taxon>
        <taxon>Lachnospiraceae</taxon>
        <taxon>Blautia</taxon>
    </lineage>
</organism>
<comment type="caution">
    <text evidence="1">The sequence shown here is derived from an EMBL/GenBank/DDBJ whole genome shotgun (WGS) entry which is preliminary data.</text>
</comment>
<dbReference type="RefSeq" id="WP_317259486.1">
    <property type="nucleotide sequence ID" value="NZ_JAOQJM010000039.1"/>
</dbReference>
<name>A0ABV1CGU8_9FIRM</name>
<evidence type="ECO:0000313" key="2">
    <source>
        <dbReference type="Proteomes" id="UP001470752"/>
    </source>
</evidence>
<keyword evidence="2" id="KW-1185">Reference proteome</keyword>
<accession>A0ABV1CGU8</accession>
<proteinExistence type="predicted"/>
<evidence type="ECO:0000313" key="1">
    <source>
        <dbReference type="EMBL" id="MEQ2411603.1"/>
    </source>
</evidence>
<reference evidence="1 2" key="1">
    <citation type="submission" date="2024-04" db="EMBL/GenBank/DDBJ databases">
        <title>Human intestinal bacterial collection.</title>
        <authorList>
            <person name="Pauvert C."/>
            <person name="Hitch T.C.A."/>
            <person name="Clavel T."/>
        </authorList>
    </citation>
    <scope>NUCLEOTIDE SEQUENCE [LARGE SCALE GENOMIC DNA]</scope>
    <source>
        <strain evidence="1 2">CLA-AA-H161</strain>
    </source>
</reference>
<sequence length="139" mass="15770">MYHYSNKNRQTYPIRPHHGMCLAFFIGNGYSNGFTAHMQEMLELFTKGADVCLTVNTDEICSACPNNCQGLCEAAEKVKRYDNAVLSQCGLTEGQTLPFSKFTQYVQQNIIASGKRPEICGDCQWNRICQDQPSRWQNT</sequence>
<dbReference type="Proteomes" id="UP001470752">
    <property type="component" value="Unassembled WGS sequence"/>
</dbReference>
<dbReference type="EMBL" id="JBBNFW010000063">
    <property type="protein sequence ID" value="MEQ2411603.1"/>
    <property type="molecule type" value="Genomic_DNA"/>
</dbReference>
<dbReference type="InterPro" id="IPR009702">
    <property type="entry name" value="DUF1284"/>
</dbReference>
<gene>
    <name evidence="1" type="ORF">AAAX94_00865</name>
</gene>
<protein>
    <submittedName>
        <fullName evidence="1">DUF1284 domain-containing protein</fullName>
    </submittedName>
</protein>